<organism evidence="1">
    <name type="scientific">marine sediment metagenome</name>
    <dbReference type="NCBI Taxonomy" id="412755"/>
    <lineage>
        <taxon>unclassified sequences</taxon>
        <taxon>metagenomes</taxon>
        <taxon>ecological metagenomes</taxon>
    </lineage>
</organism>
<gene>
    <name evidence="1" type="ORF">S01H4_58488</name>
</gene>
<dbReference type="AlphaFoldDB" id="X1F317"/>
<dbReference type="EMBL" id="BART01034168">
    <property type="protein sequence ID" value="GAH15203.1"/>
    <property type="molecule type" value="Genomic_DNA"/>
</dbReference>
<comment type="caution">
    <text evidence="1">The sequence shown here is derived from an EMBL/GenBank/DDBJ whole genome shotgun (WGS) entry which is preliminary data.</text>
</comment>
<evidence type="ECO:0000313" key="1">
    <source>
        <dbReference type="EMBL" id="GAH15203.1"/>
    </source>
</evidence>
<name>X1F317_9ZZZZ</name>
<sequence>MAKNLSRIRSTARQLLNDEFVSGSSQDFKNDELDIYIQETL</sequence>
<reference evidence="1" key="1">
    <citation type="journal article" date="2014" name="Front. Microbiol.">
        <title>High frequency of phylogenetically diverse reductive dehalogenase-homologous genes in deep subseafloor sedimentary metagenomes.</title>
        <authorList>
            <person name="Kawai M."/>
            <person name="Futagami T."/>
            <person name="Toyoda A."/>
            <person name="Takaki Y."/>
            <person name="Nishi S."/>
            <person name="Hori S."/>
            <person name="Arai W."/>
            <person name="Tsubouchi T."/>
            <person name="Morono Y."/>
            <person name="Uchiyama I."/>
            <person name="Ito T."/>
            <person name="Fujiyama A."/>
            <person name="Inagaki F."/>
            <person name="Takami H."/>
        </authorList>
    </citation>
    <scope>NUCLEOTIDE SEQUENCE</scope>
    <source>
        <strain evidence="1">Expedition CK06-06</strain>
    </source>
</reference>
<feature type="non-terminal residue" evidence="1">
    <location>
        <position position="41"/>
    </location>
</feature>
<accession>X1F317</accession>
<protein>
    <submittedName>
        <fullName evidence="1">Uncharacterized protein</fullName>
    </submittedName>
</protein>
<proteinExistence type="predicted"/>